<keyword evidence="5" id="KW-1185">Reference proteome</keyword>
<dbReference type="AlphaFoldDB" id="A0A963YVR3"/>
<keyword evidence="1 4" id="KW-0560">Oxidoreductase</keyword>
<name>A0A963YVR3_9PROT</name>
<dbReference type="RefSeq" id="WP_227322669.1">
    <property type="nucleotide sequence ID" value="NZ_JAESVB010000009.1"/>
</dbReference>
<accession>A0A963YVR3</accession>
<evidence type="ECO:0000313" key="4">
    <source>
        <dbReference type="EMBL" id="MCB8877013.1"/>
    </source>
</evidence>
<evidence type="ECO:0000313" key="5">
    <source>
        <dbReference type="Proteomes" id="UP000708298"/>
    </source>
</evidence>
<dbReference type="PIRSF" id="PIRSF016578">
    <property type="entry name" value="HsaA"/>
    <property type="match status" value="1"/>
</dbReference>
<protein>
    <submittedName>
        <fullName evidence="4">SfnB family sulfur acquisition oxidoreductase</fullName>
        <ecNumber evidence="4">1.-.-.-</ecNumber>
    </submittedName>
</protein>
<dbReference type="InterPro" id="IPR013107">
    <property type="entry name" value="Acyl-CoA_DH_C"/>
</dbReference>
<feature type="domain" description="Acyl-CoA dehydrogenase/oxidase N-terminal" evidence="2">
    <location>
        <begin position="23"/>
        <end position="124"/>
    </location>
</feature>
<dbReference type="GO" id="GO:0008470">
    <property type="term" value="F:3-methylbutanoyl-CoA dehydrogenase activity"/>
    <property type="evidence" value="ECO:0007669"/>
    <property type="project" value="TreeGrafter"/>
</dbReference>
<dbReference type="Pfam" id="PF02771">
    <property type="entry name" value="Acyl-CoA_dh_N"/>
    <property type="match status" value="1"/>
</dbReference>
<reference evidence="4" key="2">
    <citation type="submission" date="2021-01" db="EMBL/GenBank/DDBJ databases">
        <authorList>
            <person name="Mieszkin S."/>
            <person name="Pouder E."/>
            <person name="Alain K."/>
        </authorList>
    </citation>
    <scope>NUCLEOTIDE SEQUENCE</scope>
    <source>
        <strain evidence="4">HW T2.11</strain>
    </source>
</reference>
<dbReference type="InterPro" id="IPR046373">
    <property type="entry name" value="Acyl-CoA_Oxase/DH_mid-dom_sf"/>
</dbReference>
<dbReference type="Gene3D" id="1.10.540.10">
    <property type="entry name" value="Acyl-CoA dehydrogenase/oxidase, N-terminal domain"/>
    <property type="match status" value="1"/>
</dbReference>
<dbReference type="PANTHER" id="PTHR43884:SF12">
    <property type="entry name" value="ISOVALERYL-COA DEHYDROGENASE, MITOCHONDRIAL-RELATED"/>
    <property type="match status" value="1"/>
</dbReference>
<dbReference type="Proteomes" id="UP000708298">
    <property type="component" value="Unassembled WGS sequence"/>
</dbReference>
<dbReference type="InterPro" id="IPR036250">
    <property type="entry name" value="AcylCo_DH-like_C"/>
</dbReference>
<dbReference type="Pfam" id="PF08028">
    <property type="entry name" value="Acyl-CoA_dh_2"/>
    <property type="match status" value="1"/>
</dbReference>
<dbReference type="EC" id="1.-.-.-" evidence="4"/>
<dbReference type="Gene3D" id="2.40.110.10">
    <property type="entry name" value="Butyryl-CoA Dehydrogenase, subunit A, domain 2"/>
    <property type="match status" value="1"/>
</dbReference>
<dbReference type="InterPro" id="IPR009100">
    <property type="entry name" value="AcylCoA_DH/oxidase_NM_dom_sf"/>
</dbReference>
<sequence length="402" mass="43217">MTAAIDIRGQAARIHDDAEAIAVAHVLAAEFAAGAAERDRERRLPHAELDRYSASGLLAITVPKAFGGAGVSAGTLAEVTAIISAADGSIGQIPQNHFFVIEAIRLTATEDQKRHWFERVLQGDRFGNALSESGTKNAHEYGTVLKPDAQGDLVLNGRKFYSTGALFAHWIAALAKDANDRLVFAFLKPDAQGVTLIDDWSGFGQRTTGSGTTIFENVAVDPQNVIPFQDAFDSATSMGPLGQILHAAIDIGIGRAALSETIHFVTRHSRPWFDSGKETAAEDPYTIAQIGDLTIRQHAAEALLARAGRYVDQATINPNEETVAEASVAVAEAKAFGTEAALNAANKLHELAGTRSTLAAHNLDRHWRNVRVHTLHDPARWKYAAIGNYYLNGIKPPRHGAI</sequence>
<proteinExistence type="predicted"/>
<dbReference type="NCBIfam" id="TIGR04022">
    <property type="entry name" value="sulfur_SfnB"/>
    <property type="match status" value="1"/>
</dbReference>
<dbReference type="GO" id="GO:0006552">
    <property type="term" value="P:L-leucine catabolic process"/>
    <property type="evidence" value="ECO:0007669"/>
    <property type="project" value="TreeGrafter"/>
</dbReference>
<dbReference type="InterPro" id="IPR023922">
    <property type="entry name" value="S04_starv_induced_SfnB"/>
</dbReference>
<comment type="caution">
    <text evidence="4">The sequence shown here is derived from an EMBL/GenBank/DDBJ whole genome shotgun (WGS) entry which is preliminary data.</text>
</comment>
<reference evidence="4" key="1">
    <citation type="journal article" date="2021" name="Microorganisms">
        <title>Acidisoma silvae sp. nov. and Acidisomacellulosilytica sp. nov., Two Acidophilic Bacteria Isolated from Decaying Wood, Hydrolyzing Cellulose and Producing Poly-3-hydroxybutyrate.</title>
        <authorList>
            <person name="Mieszkin S."/>
            <person name="Pouder E."/>
            <person name="Uroz S."/>
            <person name="Simon-Colin C."/>
            <person name="Alain K."/>
        </authorList>
    </citation>
    <scope>NUCLEOTIDE SEQUENCE</scope>
    <source>
        <strain evidence="4">HW T2.11</strain>
    </source>
</reference>
<evidence type="ECO:0000259" key="2">
    <source>
        <dbReference type="Pfam" id="PF02771"/>
    </source>
</evidence>
<organism evidence="4 5">
    <name type="scientific">Acidisoma silvae</name>
    <dbReference type="NCBI Taxonomy" id="2802396"/>
    <lineage>
        <taxon>Bacteria</taxon>
        <taxon>Pseudomonadati</taxon>
        <taxon>Pseudomonadota</taxon>
        <taxon>Alphaproteobacteria</taxon>
        <taxon>Acetobacterales</taxon>
        <taxon>Acidocellaceae</taxon>
        <taxon>Acidisoma</taxon>
    </lineage>
</organism>
<feature type="domain" description="Acyl-CoA dehydrogenase C-terminal" evidence="3">
    <location>
        <begin position="244"/>
        <end position="377"/>
    </location>
</feature>
<dbReference type="InterPro" id="IPR037069">
    <property type="entry name" value="AcylCoA_DH/ox_N_sf"/>
</dbReference>
<evidence type="ECO:0000256" key="1">
    <source>
        <dbReference type="ARBA" id="ARBA00023002"/>
    </source>
</evidence>
<dbReference type="EMBL" id="JAESVB010000009">
    <property type="protein sequence ID" value="MCB8877013.1"/>
    <property type="molecule type" value="Genomic_DNA"/>
</dbReference>
<dbReference type="GO" id="GO:0050660">
    <property type="term" value="F:flavin adenine dinucleotide binding"/>
    <property type="evidence" value="ECO:0007669"/>
    <property type="project" value="InterPro"/>
</dbReference>
<gene>
    <name evidence="4" type="ORF">ASILVAE211_17600</name>
</gene>
<dbReference type="SUPFAM" id="SSF47203">
    <property type="entry name" value="Acyl-CoA dehydrogenase C-terminal domain-like"/>
    <property type="match status" value="1"/>
</dbReference>
<evidence type="ECO:0000259" key="3">
    <source>
        <dbReference type="Pfam" id="PF08028"/>
    </source>
</evidence>
<dbReference type="PANTHER" id="PTHR43884">
    <property type="entry name" value="ACYL-COA DEHYDROGENASE"/>
    <property type="match status" value="1"/>
</dbReference>
<dbReference type="Gene3D" id="1.20.140.10">
    <property type="entry name" value="Butyryl-CoA Dehydrogenase, subunit A, domain 3"/>
    <property type="match status" value="1"/>
</dbReference>
<dbReference type="SUPFAM" id="SSF56645">
    <property type="entry name" value="Acyl-CoA dehydrogenase NM domain-like"/>
    <property type="match status" value="1"/>
</dbReference>
<dbReference type="InterPro" id="IPR013786">
    <property type="entry name" value="AcylCoA_DH/ox_N"/>
</dbReference>